<keyword evidence="4" id="KW-1185">Reference proteome</keyword>
<reference evidence="3 4" key="1">
    <citation type="submission" date="2018-04" db="EMBL/GenBank/DDBJ databases">
        <authorList>
            <person name="Vogel A."/>
        </authorList>
    </citation>
    <scope>NUCLEOTIDE SEQUENCE [LARGE SCALE GENOMIC DNA]</scope>
</reference>
<sequence length="180" mass="19920">MAAVGVHTTLSVYFSPPPPLHISLKGHRFSNVPISGPRFAPAACNRSGRKPSAGSKFRAVFRRSKGNDLREEAFVDQNGVVEDMDAYLDHLSPEYASVWDTKPSWCQPWTITTTGIVAITGSWLVLHSPIATLVVLALVSTWWYTFLYSYPKAYAPMVAKRKERVTNGLEDTYGSKKSGL</sequence>
<keyword evidence="1" id="KW-0812">Transmembrane</keyword>
<dbReference type="PANTHER" id="PTHR36046">
    <property type="entry name" value="PROTEIN, PUTATIVE-RELATED"/>
    <property type="match status" value="1"/>
</dbReference>
<dbReference type="OrthoDB" id="1747990at2759"/>
<name>A0A484KWY4_9ASTE</name>
<evidence type="ECO:0000313" key="3">
    <source>
        <dbReference type="EMBL" id="VFQ68574.1"/>
    </source>
</evidence>
<dbReference type="Pfam" id="PF20522">
    <property type="entry name" value="DUF6737"/>
    <property type="match status" value="1"/>
</dbReference>
<feature type="domain" description="DUF6737" evidence="2">
    <location>
        <begin position="97"/>
        <end position="153"/>
    </location>
</feature>
<organism evidence="3 4">
    <name type="scientific">Cuscuta campestris</name>
    <dbReference type="NCBI Taxonomy" id="132261"/>
    <lineage>
        <taxon>Eukaryota</taxon>
        <taxon>Viridiplantae</taxon>
        <taxon>Streptophyta</taxon>
        <taxon>Embryophyta</taxon>
        <taxon>Tracheophyta</taxon>
        <taxon>Spermatophyta</taxon>
        <taxon>Magnoliopsida</taxon>
        <taxon>eudicotyledons</taxon>
        <taxon>Gunneridae</taxon>
        <taxon>Pentapetalae</taxon>
        <taxon>asterids</taxon>
        <taxon>lamiids</taxon>
        <taxon>Solanales</taxon>
        <taxon>Convolvulaceae</taxon>
        <taxon>Cuscuteae</taxon>
        <taxon>Cuscuta</taxon>
        <taxon>Cuscuta subgen. Grammica</taxon>
        <taxon>Cuscuta sect. Cleistogrammica</taxon>
    </lineage>
</organism>
<dbReference type="PANTHER" id="PTHR36046:SF1">
    <property type="entry name" value="DUF6737 DOMAIN-CONTAINING PROTEIN"/>
    <property type="match status" value="1"/>
</dbReference>
<protein>
    <recommendedName>
        <fullName evidence="2">DUF6737 domain-containing protein</fullName>
    </recommendedName>
</protein>
<accession>A0A484KWY4</accession>
<dbReference type="AlphaFoldDB" id="A0A484KWY4"/>
<dbReference type="Proteomes" id="UP000595140">
    <property type="component" value="Unassembled WGS sequence"/>
</dbReference>
<evidence type="ECO:0000313" key="4">
    <source>
        <dbReference type="Proteomes" id="UP000595140"/>
    </source>
</evidence>
<evidence type="ECO:0000259" key="2">
    <source>
        <dbReference type="Pfam" id="PF20522"/>
    </source>
</evidence>
<feature type="transmembrane region" description="Helical" evidence="1">
    <location>
        <begin position="130"/>
        <end position="150"/>
    </location>
</feature>
<keyword evidence="1" id="KW-0472">Membrane</keyword>
<evidence type="ECO:0000256" key="1">
    <source>
        <dbReference type="SAM" id="Phobius"/>
    </source>
</evidence>
<keyword evidence="1" id="KW-1133">Transmembrane helix</keyword>
<dbReference type="EMBL" id="OOIL02000703">
    <property type="protein sequence ID" value="VFQ68574.1"/>
    <property type="molecule type" value="Genomic_DNA"/>
</dbReference>
<proteinExistence type="predicted"/>
<dbReference type="GO" id="GO:0009507">
    <property type="term" value="C:chloroplast"/>
    <property type="evidence" value="ECO:0007669"/>
    <property type="project" value="TreeGrafter"/>
</dbReference>
<gene>
    <name evidence="3" type="ORF">CCAM_LOCUS10350</name>
</gene>
<dbReference type="InterPro" id="IPR046625">
    <property type="entry name" value="DUF6737"/>
</dbReference>